<dbReference type="InterPro" id="IPR013785">
    <property type="entry name" value="Aldolase_TIM"/>
</dbReference>
<dbReference type="Pfam" id="PF00977">
    <property type="entry name" value="His_biosynth"/>
    <property type="match status" value="1"/>
</dbReference>
<dbReference type="GO" id="GO:0003949">
    <property type="term" value="F:1-(5-phosphoribosyl)-5-[(5-phosphoribosylamino)methylideneamino]imidazole-4-carboxamide isomerase activity"/>
    <property type="evidence" value="ECO:0007669"/>
    <property type="project" value="UniProtKB-EC"/>
</dbReference>
<protein>
    <recommendedName>
        <fullName evidence="6">1-(5-phosphoribosyl)-5-[(5-phosphoribosylamino)methylideneamino] imidazole-4-carboxamide isomerase</fullName>
        <ecNumber evidence="5">5.3.1.16</ecNumber>
    </recommendedName>
</protein>
<dbReference type="PANTHER" id="PTHR43090">
    <property type="entry name" value="1-(5-PHOSPHORIBOSYL)-5-[(5-PHOSPHORIBOSYLAMINO)METHYLIDENEAMINO] IMIDAZOLE-4-CARBOXAMIDE ISOMERASE"/>
    <property type="match status" value="1"/>
</dbReference>
<keyword evidence="9 11" id="KW-0368">Histidine biosynthesis</keyword>
<dbReference type="UniPathway" id="UPA00031">
    <property type="reaction ID" value="UER00009"/>
</dbReference>
<dbReference type="InterPro" id="IPR011060">
    <property type="entry name" value="RibuloseP-bd_barrel"/>
</dbReference>
<dbReference type="SUPFAM" id="SSF51366">
    <property type="entry name" value="Ribulose-phoshate binding barrel"/>
    <property type="match status" value="1"/>
</dbReference>
<dbReference type="CDD" id="cd04732">
    <property type="entry name" value="HisA"/>
    <property type="match status" value="1"/>
</dbReference>
<evidence type="ECO:0000256" key="7">
    <source>
        <dbReference type="ARBA" id="ARBA00022490"/>
    </source>
</evidence>
<dbReference type="GO" id="GO:0000162">
    <property type="term" value="P:L-tryptophan biosynthetic process"/>
    <property type="evidence" value="ECO:0007669"/>
    <property type="project" value="TreeGrafter"/>
</dbReference>
<name>A0A7J2U5J5_9CREN</name>
<evidence type="ECO:0000256" key="4">
    <source>
        <dbReference type="ARBA" id="ARBA00009667"/>
    </source>
</evidence>
<evidence type="ECO:0000256" key="6">
    <source>
        <dbReference type="ARBA" id="ARBA00018464"/>
    </source>
</evidence>
<dbReference type="GO" id="GO:0000105">
    <property type="term" value="P:L-histidine biosynthetic process"/>
    <property type="evidence" value="ECO:0007669"/>
    <property type="project" value="UniProtKB-UniPathway"/>
</dbReference>
<evidence type="ECO:0000256" key="11">
    <source>
        <dbReference type="RuleBase" id="RU003657"/>
    </source>
</evidence>
<dbReference type="EMBL" id="DSEU01000079">
    <property type="protein sequence ID" value="HEM68110.1"/>
    <property type="molecule type" value="Genomic_DNA"/>
</dbReference>
<keyword evidence="10 12" id="KW-0413">Isomerase</keyword>
<dbReference type="Gene3D" id="3.20.20.70">
    <property type="entry name" value="Aldolase class I"/>
    <property type="match status" value="1"/>
</dbReference>
<dbReference type="GO" id="GO:0005737">
    <property type="term" value="C:cytoplasm"/>
    <property type="evidence" value="ECO:0007669"/>
    <property type="project" value="UniProtKB-SubCell"/>
</dbReference>
<evidence type="ECO:0000256" key="9">
    <source>
        <dbReference type="ARBA" id="ARBA00023102"/>
    </source>
</evidence>
<comment type="caution">
    <text evidence="12">The sequence shown here is derived from an EMBL/GenBank/DDBJ whole genome shotgun (WGS) entry which is preliminary data.</text>
</comment>
<evidence type="ECO:0000313" key="12">
    <source>
        <dbReference type="EMBL" id="HEM68110.1"/>
    </source>
</evidence>
<dbReference type="InterPro" id="IPR023016">
    <property type="entry name" value="HisA/PriA"/>
</dbReference>
<evidence type="ECO:0000256" key="3">
    <source>
        <dbReference type="ARBA" id="ARBA00005133"/>
    </source>
</evidence>
<evidence type="ECO:0000256" key="2">
    <source>
        <dbReference type="ARBA" id="ARBA00004496"/>
    </source>
</evidence>
<comment type="subcellular location">
    <subcellularLocation>
        <location evidence="2">Cytoplasm</location>
    </subcellularLocation>
</comment>
<comment type="pathway">
    <text evidence="3">Amino-acid biosynthesis; L-histidine biosynthesis; L-histidine from 5-phospho-alpha-D-ribose 1-diphosphate: step 4/9.</text>
</comment>
<dbReference type="PANTHER" id="PTHR43090:SF2">
    <property type="entry name" value="1-(5-PHOSPHORIBOSYL)-5-[(5-PHOSPHORIBOSYLAMINO)METHYLIDENEAMINO] IMIDAZOLE-4-CARBOXAMIDE ISOMERASE"/>
    <property type="match status" value="1"/>
</dbReference>
<sequence length="231" mass="25284">MRVMPSIDLSNGIAVKRVHGIRGSGVIIGNPIDVAHKLYELGYESLHIVDLDAAEGVAHNEDIIKRLCGIGFRFVQVGGGIRSIEKATKMLSYGASAIVLSTIFFTDRNAFDNILEAVGEDKVIVALDYDSSHSVMIEGWKKKSVSLFEALQELSMYDLRGVLFTHISGEGTESGIDENIERYVNAVKGLKEYAGGISSIEDLIKLKNLGFDYAIVGMALYRGRLWGVKNV</sequence>
<proteinExistence type="inferred from homology"/>
<keyword evidence="7" id="KW-0963">Cytoplasm</keyword>
<dbReference type="EC" id="5.3.1.16" evidence="5"/>
<reference evidence="12" key="1">
    <citation type="journal article" date="2020" name="mSystems">
        <title>Genome- and Community-Level Interaction Insights into Carbon Utilization and Element Cycling Functions of Hydrothermarchaeota in Hydrothermal Sediment.</title>
        <authorList>
            <person name="Zhou Z."/>
            <person name="Liu Y."/>
            <person name="Xu W."/>
            <person name="Pan J."/>
            <person name="Luo Z.H."/>
            <person name="Li M."/>
        </authorList>
    </citation>
    <scope>NUCLEOTIDE SEQUENCE [LARGE SCALE GENOMIC DNA]</scope>
    <source>
        <strain evidence="12">SpSt-125</strain>
    </source>
</reference>
<evidence type="ECO:0000256" key="10">
    <source>
        <dbReference type="ARBA" id="ARBA00023235"/>
    </source>
</evidence>
<comment type="catalytic activity">
    <reaction evidence="1">
        <text>1-(5-phospho-beta-D-ribosyl)-5-[(5-phospho-beta-D-ribosylamino)methylideneamino]imidazole-4-carboxamide = 5-[(5-phospho-1-deoxy-D-ribulos-1-ylimino)methylamino]-1-(5-phospho-beta-D-ribosyl)imidazole-4-carboxamide</text>
        <dbReference type="Rhea" id="RHEA:15469"/>
        <dbReference type="ChEBI" id="CHEBI:58435"/>
        <dbReference type="ChEBI" id="CHEBI:58525"/>
        <dbReference type="EC" id="5.3.1.16"/>
    </reaction>
</comment>
<accession>A0A7J2U5J5</accession>
<dbReference type="InterPro" id="IPR044524">
    <property type="entry name" value="Isoase_HisA-like"/>
</dbReference>
<dbReference type="NCBIfam" id="NF010113">
    <property type="entry name" value="PRK13586.1"/>
    <property type="match status" value="1"/>
</dbReference>
<evidence type="ECO:0000256" key="8">
    <source>
        <dbReference type="ARBA" id="ARBA00022605"/>
    </source>
</evidence>
<dbReference type="AlphaFoldDB" id="A0A7J2U5J5"/>
<evidence type="ECO:0000256" key="1">
    <source>
        <dbReference type="ARBA" id="ARBA00000901"/>
    </source>
</evidence>
<dbReference type="InterPro" id="IPR006062">
    <property type="entry name" value="His_biosynth"/>
</dbReference>
<gene>
    <name evidence="12" type="ORF">ENO26_11240</name>
</gene>
<keyword evidence="8 11" id="KW-0028">Amino-acid biosynthesis</keyword>
<evidence type="ECO:0000256" key="5">
    <source>
        <dbReference type="ARBA" id="ARBA00012550"/>
    </source>
</evidence>
<comment type="similarity">
    <text evidence="4 11">Belongs to the HisA/HisF family.</text>
</comment>
<organism evidence="12">
    <name type="scientific">Ignisphaera aggregans</name>
    <dbReference type="NCBI Taxonomy" id="334771"/>
    <lineage>
        <taxon>Archaea</taxon>
        <taxon>Thermoproteota</taxon>
        <taxon>Thermoprotei</taxon>
        <taxon>Desulfurococcales</taxon>
        <taxon>Desulfurococcaceae</taxon>
        <taxon>Ignisphaera</taxon>
    </lineage>
</organism>